<dbReference type="EMBL" id="GL876969">
    <property type="protein sequence ID" value="KLU86720.1"/>
    <property type="molecule type" value="Genomic_DNA"/>
</dbReference>
<reference evidence="3" key="4">
    <citation type="journal article" date="2015" name="G3 (Bethesda)">
        <title>Genome sequences of three phytopathogenic species of the Magnaporthaceae family of fungi.</title>
        <authorList>
            <person name="Okagaki L.H."/>
            <person name="Nunes C.C."/>
            <person name="Sailsbery J."/>
            <person name="Clay B."/>
            <person name="Brown D."/>
            <person name="John T."/>
            <person name="Oh Y."/>
            <person name="Young N."/>
            <person name="Fitzgerald M."/>
            <person name="Haas B.J."/>
            <person name="Zeng Q."/>
            <person name="Young S."/>
            <person name="Adiconis X."/>
            <person name="Fan L."/>
            <person name="Levin J.Z."/>
            <person name="Mitchell T.K."/>
            <person name="Okubara P.A."/>
            <person name="Farman M.L."/>
            <person name="Kohn L.M."/>
            <person name="Birren B."/>
            <person name="Ma L.-J."/>
            <person name="Dean R.A."/>
        </authorList>
    </citation>
    <scope>NUCLEOTIDE SEQUENCE</scope>
    <source>
        <strain evidence="3">ATCC 64411 / 73-15</strain>
    </source>
</reference>
<organism evidence="3 4">
    <name type="scientific">Magnaporthiopsis poae (strain ATCC 64411 / 73-15)</name>
    <name type="common">Kentucky bluegrass fungus</name>
    <name type="synonym">Magnaporthe poae</name>
    <dbReference type="NCBI Taxonomy" id="644358"/>
    <lineage>
        <taxon>Eukaryota</taxon>
        <taxon>Fungi</taxon>
        <taxon>Dikarya</taxon>
        <taxon>Ascomycota</taxon>
        <taxon>Pezizomycotina</taxon>
        <taxon>Sordariomycetes</taxon>
        <taxon>Sordariomycetidae</taxon>
        <taxon>Magnaporthales</taxon>
        <taxon>Magnaporthaceae</taxon>
        <taxon>Magnaporthiopsis</taxon>
    </lineage>
</organism>
<feature type="region of interest" description="Disordered" evidence="1">
    <location>
        <begin position="332"/>
        <end position="354"/>
    </location>
</feature>
<dbReference type="Proteomes" id="UP000011715">
    <property type="component" value="Unassembled WGS sequence"/>
</dbReference>
<evidence type="ECO:0000313" key="4">
    <source>
        <dbReference type="Proteomes" id="UP000011715"/>
    </source>
</evidence>
<name>A0A0C4E064_MAGP6</name>
<gene>
    <name evidence="2" type="ORF">MAPG_05732</name>
</gene>
<evidence type="ECO:0000313" key="2">
    <source>
        <dbReference type="EMBL" id="KLU86720.1"/>
    </source>
</evidence>
<proteinExistence type="predicted"/>
<evidence type="ECO:0000256" key="1">
    <source>
        <dbReference type="SAM" id="MobiDB-lite"/>
    </source>
</evidence>
<dbReference type="EMBL" id="ADBL01001370">
    <property type="status" value="NOT_ANNOTATED_CDS"/>
    <property type="molecule type" value="Genomic_DNA"/>
</dbReference>
<reference evidence="3" key="5">
    <citation type="submission" date="2015-06" db="UniProtKB">
        <authorList>
            <consortium name="EnsemblFungi"/>
        </authorList>
    </citation>
    <scope>IDENTIFICATION</scope>
    <source>
        <strain evidence="3">ATCC 64411</strain>
    </source>
</reference>
<protein>
    <submittedName>
        <fullName evidence="2 3">Uncharacterized protein</fullName>
    </submittedName>
</protein>
<dbReference type="OrthoDB" id="5120070at2759"/>
<accession>A0A0C4E064</accession>
<dbReference type="AlphaFoldDB" id="A0A0C4E064"/>
<dbReference type="eggNOG" id="ENOG502RMSK">
    <property type="taxonomic scope" value="Eukaryota"/>
</dbReference>
<reference evidence="2" key="1">
    <citation type="submission" date="2010-05" db="EMBL/GenBank/DDBJ databases">
        <title>The Genome Sequence of Magnaporthe poae strain ATCC 64411.</title>
        <authorList>
            <consortium name="The Broad Institute Genome Sequencing Platform"/>
            <consortium name="Broad Institute Genome Sequencing Center for Infectious Disease"/>
            <person name="Ma L.-J."/>
            <person name="Dead R."/>
            <person name="Young S."/>
            <person name="Zeng Q."/>
            <person name="Koehrsen M."/>
            <person name="Alvarado L."/>
            <person name="Berlin A."/>
            <person name="Chapman S.B."/>
            <person name="Chen Z."/>
            <person name="Freedman E."/>
            <person name="Gellesch M."/>
            <person name="Goldberg J."/>
            <person name="Griggs A."/>
            <person name="Gujja S."/>
            <person name="Heilman E.R."/>
            <person name="Heiman D."/>
            <person name="Hepburn T."/>
            <person name="Howarth C."/>
            <person name="Jen D."/>
            <person name="Larson L."/>
            <person name="Mehta T."/>
            <person name="Neiman D."/>
            <person name="Pearson M."/>
            <person name="Roberts A."/>
            <person name="Saif S."/>
            <person name="Shea T."/>
            <person name="Shenoy N."/>
            <person name="Sisk P."/>
            <person name="Stolte C."/>
            <person name="Sykes S."/>
            <person name="Walk T."/>
            <person name="White J."/>
            <person name="Yandava C."/>
            <person name="Haas B."/>
            <person name="Nusbaum C."/>
            <person name="Birren B."/>
        </authorList>
    </citation>
    <scope>NUCLEOTIDE SEQUENCE</scope>
    <source>
        <strain evidence="2">ATCC 64411</strain>
    </source>
</reference>
<sequence>MSQAHIMETRSRRRRQADNDATTVTQAPTPEPDSCSSSTITISDSTAAKTRTKYGFTGTRSHARNEAYSEQESVYAFPEAGTIYVQTDGFEELKRQPCDSCIVEFLRHNPGLPVTLAEGISEKRYPFNNHAVLRLQIKGAPVEVTVKSKSVLAVGVRCSPEVARMPSPRTYLAAKPVHYDGPSINATAAFWFGVADGATIKDFLDVADPPGDETEGLFPFSYVDAPPFYGSPGITQVGCRDFLTQWFCLLHSNGLVKWQCYKAWYPGRGACTPDGVQTFASIMQYVYNAVLIGDASQPNLQRLPIPRAHFSNHKRQLQCAGEKLPYHFEEHAAVTQEDGTTEEIENPPKRPRRH</sequence>
<feature type="compositionally biased region" description="Polar residues" evidence="1">
    <location>
        <begin position="19"/>
        <end position="28"/>
    </location>
</feature>
<dbReference type="EnsemblFungi" id="MAPG_05732T0">
    <property type="protein sequence ID" value="MAPG_05732T0"/>
    <property type="gene ID" value="MAPG_05732"/>
</dbReference>
<keyword evidence="4" id="KW-1185">Reference proteome</keyword>
<evidence type="ECO:0000313" key="3">
    <source>
        <dbReference type="EnsemblFungi" id="MAPG_05732T0"/>
    </source>
</evidence>
<dbReference type="VEuPathDB" id="FungiDB:MAPG_05732"/>
<reference evidence="4" key="2">
    <citation type="submission" date="2010-05" db="EMBL/GenBank/DDBJ databases">
        <title>The genome sequence of Magnaporthe poae strain ATCC 64411.</title>
        <authorList>
            <person name="Ma L.-J."/>
            <person name="Dead R."/>
            <person name="Young S."/>
            <person name="Zeng Q."/>
            <person name="Koehrsen M."/>
            <person name="Alvarado L."/>
            <person name="Berlin A."/>
            <person name="Chapman S.B."/>
            <person name="Chen Z."/>
            <person name="Freedman E."/>
            <person name="Gellesch M."/>
            <person name="Goldberg J."/>
            <person name="Griggs A."/>
            <person name="Gujja S."/>
            <person name="Heilman E.R."/>
            <person name="Heiman D."/>
            <person name="Hepburn T."/>
            <person name="Howarth C."/>
            <person name="Jen D."/>
            <person name="Larson L."/>
            <person name="Mehta T."/>
            <person name="Neiman D."/>
            <person name="Pearson M."/>
            <person name="Roberts A."/>
            <person name="Saif S."/>
            <person name="Shea T."/>
            <person name="Shenoy N."/>
            <person name="Sisk P."/>
            <person name="Stolte C."/>
            <person name="Sykes S."/>
            <person name="Walk T."/>
            <person name="White J."/>
            <person name="Yandava C."/>
            <person name="Haas B."/>
            <person name="Nusbaum C."/>
            <person name="Birren B."/>
        </authorList>
    </citation>
    <scope>NUCLEOTIDE SEQUENCE [LARGE SCALE GENOMIC DNA]</scope>
    <source>
        <strain evidence="4">ATCC 64411 / 73-15</strain>
    </source>
</reference>
<reference evidence="2" key="3">
    <citation type="submission" date="2011-03" db="EMBL/GenBank/DDBJ databases">
        <title>Annotation of Magnaporthe poae ATCC 64411.</title>
        <authorList>
            <person name="Ma L.-J."/>
            <person name="Dead R."/>
            <person name="Young S.K."/>
            <person name="Zeng Q."/>
            <person name="Gargeya S."/>
            <person name="Fitzgerald M."/>
            <person name="Haas B."/>
            <person name="Abouelleil A."/>
            <person name="Alvarado L."/>
            <person name="Arachchi H.M."/>
            <person name="Berlin A."/>
            <person name="Brown A."/>
            <person name="Chapman S.B."/>
            <person name="Chen Z."/>
            <person name="Dunbar C."/>
            <person name="Freedman E."/>
            <person name="Gearin G."/>
            <person name="Gellesch M."/>
            <person name="Goldberg J."/>
            <person name="Griggs A."/>
            <person name="Gujja S."/>
            <person name="Heiman D."/>
            <person name="Howarth C."/>
            <person name="Larson L."/>
            <person name="Lui A."/>
            <person name="MacDonald P.J.P."/>
            <person name="Mehta T."/>
            <person name="Montmayeur A."/>
            <person name="Murphy C."/>
            <person name="Neiman D."/>
            <person name="Pearson M."/>
            <person name="Priest M."/>
            <person name="Roberts A."/>
            <person name="Saif S."/>
            <person name="Shea T."/>
            <person name="Shenoy N."/>
            <person name="Sisk P."/>
            <person name="Stolte C."/>
            <person name="Sykes S."/>
            <person name="Yandava C."/>
            <person name="Wortman J."/>
            <person name="Nusbaum C."/>
            <person name="Birren B."/>
        </authorList>
    </citation>
    <scope>NUCLEOTIDE SEQUENCE</scope>
    <source>
        <strain evidence="2">ATCC 64411</strain>
    </source>
</reference>
<feature type="region of interest" description="Disordered" evidence="1">
    <location>
        <begin position="1"/>
        <end position="40"/>
    </location>
</feature>